<reference evidence="2" key="1">
    <citation type="submission" date="2020-05" db="EMBL/GenBank/DDBJ databases">
        <authorList>
            <person name="Chiriac C."/>
            <person name="Salcher M."/>
            <person name="Ghai R."/>
            <person name="Kavagutti S V."/>
        </authorList>
    </citation>
    <scope>NUCLEOTIDE SEQUENCE</scope>
</reference>
<sequence length="58" mass="6477">MVLRPVFESETQKSASPKILFALQKFVDVQTQFFDPHPTVSPPSNANCPDGAFLPNMR</sequence>
<evidence type="ECO:0000313" key="2">
    <source>
        <dbReference type="EMBL" id="CAB4899393.1"/>
    </source>
</evidence>
<evidence type="ECO:0000256" key="1">
    <source>
        <dbReference type="SAM" id="MobiDB-lite"/>
    </source>
</evidence>
<feature type="region of interest" description="Disordered" evidence="1">
    <location>
        <begin position="37"/>
        <end position="58"/>
    </location>
</feature>
<gene>
    <name evidence="2" type="ORF">UFOPK3573_00567</name>
</gene>
<dbReference type="AlphaFoldDB" id="A0A6J7G5M9"/>
<protein>
    <submittedName>
        <fullName evidence="2">Unannotated protein</fullName>
    </submittedName>
</protein>
<proteinExistence type="predicted"/>
<accession>A0A6J7G5M9</accession>
<organism evidence="2">
    <name type="scientific">freshwater metagenome</name>
    <dbReference type="NCBI Taxonomy" id="449393"/>
    <lineage>
        <taxon>unclassified sequences</taxon>
        <taxon>metagenomes</taxon>
        <taxon>ecological metagenomes</taxon>
    </lineage>
</organism>
<name>A0A6J7G5M9_9ZZZZ</name>
<dbReference type="EMBL" id="CAFBMJ010000030">
    <property type="protein sequence ID" value="CAB4899393.1"/>
    <property type="molecule type" value="Genomic_DNA"/>
</dbReference>